<accession>N6TQC9</accession>
<evidence type="ECO:0000256" key="1">
    <source>
        <dbReference type="ARBA" id="ARBA00013260"/>
    </source>
</evidence>
<proteinExistence type="inferred from homology"/>
<evidence type="ECO:0000256" key="4">
    <source>
        <dbReference type="ARBA" id="ARBA00041531"/>
    </source>
</evidence>
<dbReference type="InterPro" id="IPR000352">
    <property type="entry name" value="Pep_chain_release_fac_I"/>
</dbReference>
<dbReference type="EMBL" id="KB741291">
    <property type="protein sequence ID" value="ENN70511.1"/>
    <property type="molecule type" value="Genomic_DNA"/>
</dbReference>
<evidence type="ECO:0000313" key="6">
    <source>
        <dbReference type="EMBL" id="ENN70511.1"/>
    </source>
</evidence>
<dbReference type="PANTHER" id="PTHR11075:SF54">
    <property type="entry name" value="LARGE RIBOSOMAL SUBUNIT PROTEIN ML62"/>
    <property type="match status" value="1"/>
</dbReference>
<dbReference type="GO" id="GO:0004045">
    <property type="term" value="F:peptidyl-tRNA hydrolase activity"/>
    <property type="evidence" value="ECO:0007669"/>
    <property type="project" value="UniProtKB-EC"/>
</dbReference>
<dbReference type="GO" id="GO:0016150">
    <property type="term" value="F:translation release factor activity, codon nonspecific"/>
    <property type="evidence" value="ECO:0007669"/>
    <property type="project" value="TreeGrafter"/>
</dbReference>
<organism evidence="6">
    <name type="scientific">Dendroctonus ponderosae</name>
    <name type="common">Mountain pine beetle</name>
    <dbReference type="NCBI Taxonomy" id="77166"/>
    <lineage>
        <taxon>Eukaryota</taxon>
        <taxon>Metazoa</taxon>
        <taxon>Ecdysozoa</taxon>
        <taxon>Arthropoda</taxon>
        <taxon>Hexapoda</taxon>
        <taxon>Insecta</taxon>
        <taxon>Pterygota</taxon>
        <taxon>Neoptera</taxon>
        <taxon>Endopterygota</taxon>
        <taxon>Coleoptera</taxon>
        <taxon>Polyphaga</taxon>
        <taxon>Cucujiformia</taxon>
        <taxon>Curculionidae</taxon>
        <taxon>Scolytinae</taxon>
        <taxon>Dendroctonus</taxon>
    </lineage>
</organism>
<dbReference type="FunFam" id="3.30.160.20:FF:000046">
    <property type="entry name" value="Peptidyl-tRNA hydrolase ICT1"/>
    <property type="match status" value="1"/>
</dbReference>
<dbReference type="EMBL" id="KB631948">
    <property type="protein sequence ID" value="ERL87400.1"/>
    <property type="molecule type" value="Genomic_DNA"/>
</dbReference>
<dbReference type="OrthoDB" id="270639at2759"/>
<name>N6TQC9_DENPD</name>
<dbReference type="Proteomes" id="UP000019118">
    <property type="component" value="Unassembled WGS sequence"/>
</dbReference>
<reference evidence="8" key="2">
    <citation type="submission" date="2024-08" db="UniProtKB">
        <authorList>
            <consortium name="EnsemblMetazoa"/>
        </authorList>
    </citation>
    <scope>IDENTIFICATION</scope>
</reference>
<evidence type="ECO:0000313" key="8">
    <source>
        <dbReference type="EnsemblMetazoa" id="XP_019771490.1"/>
    </source>
</evidence>
<keyword evidence="9" id="KW-1185">Reference proteome</keyword>
<dbReference type="InterPro" id="IPR052104">
    <property type="entry name" value="Mito_Release_Factor_mL62"/>
</dbReference>
<dbReference type="AlphaFoldDB" id="N6TQC9"/>
<dbReference type="PROSITE" id="PS00745">
    <property type="entry name" value="RF_PROK_I"/>
    <property type="match status" value="1"/>
</dbReference>
<dbReference type="EC" id="3.1.1.29" evidence="1"/>
<comment type="similarity">
    <text evidence="2">Belongs to the prokaryotic/mitochondrial release factor family. Mitochondrion-specific ribosomal protein mL62 subfamily.</text>
</comment>
<sequence>MTGIGKLTSLLHSVKHAPAFKCSSVNHSYKSAICLEKLHPQSSLKLTTPTKPATSQTPDFDGYIPLDQLEITYSRSSGPGGQNVNKVNTKVDVRFHPNSAKWLSDKVKTKLLEKFQSKLTKEGHLVFRSELTRHQQLNLADCLEKLRKCIRDSLQEKPEPSEETLDRIRRRMERANKERLAEKRFNGMIKAEKQILNNIQL</sequence>
<dbReference type="OMA" id="GGQNVNC"/>
<protein>
    <recommendedName>
        <fullName evidence="3">Large ribosomal subunit protein mL62</fullName>
        <ecNumber evidence="1">3.1.1.29</ecNumber>
    </recommendedName>
    <alternativeName>
        <fullName evidence="4">Peptidyl-tRNA hydrolase ICT1, mitochondrial</fullName>
    </alternativeName>
</protein>
<evidence type="ECO:0000259" key="5">
    <source>
        <dbReference type="PROSITE" id="PS00745"/>
    </source>
</evidence>
<evidence type="ECO:0000256" key="2">
    <source>
        <dbReference type="ARBA" id="ARBA00038225"/>
    </source>
</evidence>
<evidence type="ECO:0000313" key="7">
    <source>
        <dbReference type="EMBL" id="ERL87400.1"/>
    </source>
</evidence>
<dbReference type="KEGG" id="dpa:109545314"/>
<dbReference type="Gene3D" id="3.30.160.20">
    <property type="match status" value="1"/>
</dbReference>
<feature type="non-terminal residue" evidence="6">
    <location>
        <position position="1"/>
    </location>
</feature>
<evidence type="ECO:0000256" key="3">
    <source>
        <dbReference type="ARBA" id="ARBA00039441"/>
    </source>
</evidence>
<dbReference type="PANTHER" id="PTHR11075">
    <property type="entry name" value="PEPTIDE CHAIN RELEASE FACTOR"/>
    <property type="match status" value="1"/>
</dbReference>
<dbReference type="Proteomes" id="UP000030742">
    <property type="component" value="Unassembled WGS sequence"/>
</dbReference>
<evidence type="ECO:0000313" key="9">
    <source>
        <dbReference type="Proteomes" id="UP000019118"/>
    </source>
</evidence>
<dbReference type="GO" id="GO:0005762">
    <property type="term" value="C:mitochondrial large ribosomal subunit"/>
    <property type="evidence" value="ECO:0007669"/>
    <property type="project" value="TreeGrafter"/>
</dbReference>
<feature type="domain" description="Prokaryotic-type class I peptide chain release factors" evidence="5">
    <location>
        <begin position="75"/>
        <end position="91"/>
    </location>
</feature>
<reference evidence="9 10" key="1">
    <citation type="journal article" date="2013" name="Genome Biol.">
        <title>Draft genome of the mountain pine beetle, Dendroctonus ponderosae Hopkins, a major forest pest.</title>
        <authorList>
            <person name="Keeling C.I."/>
            <person name="Yuen M.M."/>
            <person name="Liao N.Y."/>
            <person name="Docking T.R."/>
            <person name="Chan S.K."/>
            <person name="Taylor G.A."/>
            <person name="Palmquist D.L."/>
            <person name="Jackman S.D."/>
            <person name="Nguyen A."/>
            <person name="Li M."/>
            <person name="Henderson H."/>
            <person name="Janes J.K."/>
            <person name="Zhao Y."/>
            <person name="Pandoh P."/>
            <person name="Moore R."/>
            <person name="Sperling F.A."/>
            <person name="Huber D.P."/>
            <person name="Birol I."/>
            <person name="Jones S.J."/>
            <person name="Bohlmann J."/>
        </authorList>
    </citation>
    <scope>NUCLEOTIDE SEQUENCE</scope>
</reference>
<gene>
    <name evidence="8" type="primary">109545314</name>
    <name evidence="7" type="ORF">D910_04795</name>
    <name evidence="6" type="ORF">YQE_12687</name>
</gene>
<dbReference type="EnsemblMetazoa" id="XM_019915931.1">
    <property type="protein sequence ID" value="XP_019771490.1"/>
    <property type="gene ID" value="LOC109545314"/>
</dbReference>
<dbReference type="HOGENOM" id="CLU_089470_6_1_1"/>
<dbReference type="STRING" id="77166.N6TQC9"/>
<dbReference type="GO" id="GO:0070126">
    <property type="term" value="P:mitochondrial translational termination"/>
    <property type="evidence" value="ECO:0007669"/>
    <property type="project" value="TreeGrafter"/>
</dbReference>
<dbReference type="Pfam" id="PF00472">
    <property type="entry name" value="RF-1"/>
    <property type="match status" value="1"/>
</dbReference>
<dbReference type="SUPFAM" id="SSF110916">
    <property type="entry name" value="Peptidyl-tRNA hydrolase domain-like"/>
    <property type="match status" value="1"/>
</dbReference>
<evidence type="ECO:0000313" key="10">
    <source>
        <dbReference type="Proteomes" id="UP000030742"/>
    </source>
</evidence>